<evidence type="ECO:0000313" key="2">
    <source>
        <dbReference type="EMBL" id="CAD2221283.1"/>
    </source>
</evidence>
<protein>
    <submittedName>
        <fullName evidence="2">Uncharacterized protein</fullName>
    </submittedName>
</protein>
<evidence type="ECO:0000256" key="1">
    <source>
        <dbReference type="SAM" id="MobiDB-lite"/>
    </source>
</evidence>
<dbReference type="Proteomes" id="UP000515908">
    <property type="component" value="Chromosome 20"/>
</dbReference>
<dbReference type="VEuPathDB" id="TriTrypDB:ADEAN_000881500"/>
<keyword evidence="3" id="KW-1185">Reference proteome</keyword>
<gene>
    <name evidence="2" type="ORF">ADEAN_000881500</name>
</gene>
<accession>A0A7G2CS40</accession>
<reference evidence="2 3" key="1">
    <citation type="submission" date="2020-08" db="EMBL/GenBank/DDBJ databases">
        <authorList>
            <person name="Newling K."/>
            <person name="Davey J."/>
            <person name="Forrester S."/>
        </authorList>
    </citation>
    <scope>NUCLEOTIDE SEQUENCE [LARGE SCALE GENOMIC DNA]</scope>
    <source>
        <strain evidence="3">Crithidia deanei Carvalho (ATCC PRA-265)</strain>
    </source>
</reference>
<name>A0A7G2CS40_9TRYP</name>
<evidence type="ECO:0000313" key="3">
    <source>
        <dbReference type="Proteomes" id="UP000515908"/>
    </source>
</evidence>
<dbReference type="AlphaFoldDB" id="A0A7G2CS40"/>
<organism evidence="2 3">
    <name type="scientific">Angomonas deanei</name>
    <dbReference type="NCBI Taxonomy" id="59799"/>
    <lineage>
        <taxon>Eukaryota</taxon>
        <taxon>Discoba</taxon>
        <taxon>Euglenozoa</taxon>
        <taxon>Kinetoplastea</taxon>
        <taxon>Metakinetoplastina</taxon>
        <taxon>Trypanosomatida</taxon>
        <taxon>Trypanosomatidae</taxon>
        <taxon>Strigomonadinae</taxon>
        <taxon>Angomonas</taxon>
    </lineage>
</organism>
<feature type="region of interest" description="Disordered" evidence="1">
    <location>
        <begin position="65"/>
        <end position="84"/>
    </location>
</feature>
<sequence>MGRSNNQLRRTAKQKGIKVYIPKMVKSKTKNQARKVKAMLLKNKSKVNKKLSYDKVKTKDGKVKKRIFRSGGYNNSGKFGRKSK</sequence>
<dbReference type="EMBL" id="LR877164">
    <property type="protein sequence ID" value="CAD2221283.1"/>
    <property type="molecule type" value="Genomic_DNA"/>
</dbReference>
<dbReference type="OrthoDB" id="269639at2759"/>
<proteinExistence type="predicted"/>